<proteinExistence type="predicted"/>
<dbReference type="InterPro" id="IPR011993">
    <property type="entry name" value="PH-like_dom_sf"/>
</dbReference>
<evidence type="ECO:0000313" key="2">
    <source>
        <dbReference type="EMBL" id="CAE2207417.1"/>
    </source>
</evidence>
<dbReference type="SUPFAM" id="SSF50729">
    <property type="entry name" value="PH domain-like"/>
    <property type="match status" value="1"/>
</dbReference>
<gene>
    <name evidence="2" type="ORF">VSP0166_LOCUS3854</name>
</gene>
<reference evidence="2" key="1">
    <citation type="submission" date="2021-01" db="EMBL/GenBank/DDBJ databases">
        <authorList>
            <person name="Corre E."/>
            <person name="Pelletier E."/>
            <person name="Niang G."/>
            <person name="Scheremetjew M."/>
            <person name="Finn R."/>
            <person name="Kale V."/>
            <person name="Holt S."/>
            <person name="Cochrane G."/>
            <person name="Meng A."/>
            <person name="Brown T."/>
            <person name="Cohen L."/>
        </authorList>
    </citation>
    <scope>NUCLEOTIDE SEQUENCE</scope>
    <source>
        <strain evidence="2">DIVA3 518/3/11/1/6</strain>
    </source>
</reference>
<dbReference type="AlphaFoldDB" id="A0A7S4HRY5"/>
<protein>
    <recommendedName>
        <fullName evidence="1">DH domain-containing protein</fullName>
    </recommendedName>
</protein>
<dbReference type="SUPFAM" id="SSF48065">
    <property type="entry name" value="DBL homology domain (DH-domain)"/>
    <property type="match status" value="1"/>
</dbReference>
<dbReference type="InterPro" id="IPR001849">
    <property type="entry name" value="PH_domain"/>
</dbReference>
<dbReference type="EMBL" id="HBKP01005400">
    <property type="protein sequence ID" value="CAE2207417.1"/>
    <property type="molecule type" value="Transcribed_RNA"/>
</dbReference>
<dbReference type="PANTHER" id="PTHR12673:SF159">
    <property type="entry name" value="LD03170P"/>
    <property type="match status" value="1"/>
</dbReference>
<dbReference type="GO" id="GO:0005737">
    <property type="term" value="C:cytoplasm"/>
    <property type="evidence" value="ECO:0007669"/>
    <property type="project" value="TreeGrafter"/>
</dbReference>
<name>A0A7S4HRY5_9EUKA</name>
<dbReference type="Gene3D" id="1.20.900.10">
    <property type="entry name" value="Dbl homology (DH) domain"/>
    <property type="match status" value="1"/>
</dbReference>
<feature type="domain" description="DH" evidence="1">
    <location>
        <begin position="30"/>
        <end position="211"/>
    </location>
</feature>
<dbReference type="Pfam" id="PF00621">
    <property type="entry name" value="RhoGEF"/>
    <property type="match status" value="1"/>
</dbReference>
<sequence>MGNAVGVLYGLVPWLWYSIVSNDNEEAIQKRKRITDEVLSTERTYSESLSSCVNEIVVPLLDGNDQLLSTGDAKKIFGKLVTVNDTHIAFYSELQRYVDKNKPVGALFVSYEEEFKVNYSSFVNSYNAALRMLSQRRQASDNFDQFLHEKKVKVNNQEVESILIMPVQRLPRYVMLLKDLLKHTPNYTRHRKITEEALETMTEVTRFVNDEKRIAEQQHEIMEVQESLSSSSEVLVKRGRYIVKKGTLAVQNKSSLMQYVLFNDLILFTTESSMSKLANMIHVSDSHKLKEKDRCPLAVFKVELMDPEVNVAIVKTENNKWRLKFRSTEEMADWNSLIAETAKTCS</sequence>
<dbReference type="GO" id="GO:0005085">
    <property type="term" value="F:guanyl-nucleotide exchange factor activity"/>
    <property type="evidence" value="ECO:0007669"/>
    <property type="project" value="InterPro"/>
</dbReference>
<dbReference type="PROSITE" id="PS50010">
    <property type="entry name" value="DH_2"/>
    <property type="match status" value="1"/>
</dbReference>
<dbReference type="Gene3D" id="2.30.29.30">
    <property type="entry name" value="Pleckstrin-homology domain (PH domain)/Phosphotyrosine-binding domain (PTB)"/>
    <property type="match status" value="1"/>
</dbReference>
<organism evidence="2">
    <name type="scientific">Vannella robusta</name>
    <dbReference type="NCBI Taxonomy" id="1487602"/>
    <lineage>
        <taxon>Eukaryota</taxon>
        <taxon>Amoebozoa</taxon>
        <taxon>Discosea</taxon>
        <taxon>Flabellinia</taxon>
        <taxon>Vannellidae</taxon>
        <taxon>Vannella</taxon>
    </lineage>
</organism>
<dbReference type="SMART" id="SM00233">
    <property type="entry name" value="PH"/>
    <property type="match status" value="1"/>
</dbReference>
<dbReference type="InterPro" id="IPR051092">
    <property type="entry name" value="FYVE_RhoGEF_PH"/>
</dbReference>
<dbReference type="SMART" id="SM00325">
    <property type="entry name" value="RhoGEF"/>
    <property type="match status" value="1"/>
</dbReference>
<dbReference type="InterPro" id="IPR035899">
    <property type="entry name" value="DBL_dom_sf"/>
</dbReference>
<dbReference type="CDD" id="cd00160">
    <property type="entry name" value="RhoGEF"/>
    <property type="match status" value="1"/>
</dbReference>
<evidence type="ECO:0000259" key="1">
    <source>
        <dbReference type="PROSITE" id="PS50010"/>
    </source>
</evidence>
<dbReference type="PANTHER" id="PTHR12673">
    <property type="entry name" value="FACIOGENITAL DYSPLASIA PROTEIN"/>
    <property type="match status" value="1"/>
</dbReference>
<dbReference type="InterPro" id="IPR000219">
    <property type="entry name" value="DH_dom"/>
</dbReference>
<accession>A0A7S4HRY5</accession>